<proteinExistence type="predicted"/>
<evidence type="ECO:0000313" key="2">
    <source>
        <dbReference type="EMBL" id="SIS03185.1"/>
    </source>
</evidence>
<dbReference type="STRING" id="1344003.SAMN05445060_2240"/>
<keyword evidence="3" id="KW-1185">Reference proteome</keyword>
<sequence>MGITVRFGGTDLTGRPDGARRPNGSARSARRLRGGTTTVAALAVAAGAFLAGAGTAEAAPATTPAVPKVDQQMLDSFGAFVPALIGSVSTPGPDGKVNAQLINEATSIVRQNDLPPQVRATWDKVVGFLNGTSPQVAKRPAAGPEIPTGPNKPVIQQFLYPTIGVGCLPNGNSVGTALVTAGPQQAPAPGPKAGQLGYVYTSLGTGPALNNQRRQLLANWINIDNGRTGQLQLRRNDRINAATGPGTFTGIATTGKGRVISVIYGDVTTDNKGKPLSCTIVPTVGLANA</sequence>
<feature type="region of interest" description="Disordered" evidence="1">
    <location>
        <begin position="1"/>
        <end position="32"/>
    </location>
</feature>
<organism evidence="2 3">
    <name type="scientific">Williamsia sterculiae</name>
    <dbReference type="NCBI Taxonomy" id="1344003"/>
    <lineage>
        <taxon>Bacteria</taxon>
        <taxon>Bacillati</taxon>
        <taxon>Actinomycetota</taxon>
        <taxon>Actinomycetes</taxon>
        <taxon>Mycobacteriales</taxon>
        <taxon>Nocardiaceae</taxon>
        <taxon>Williamsia</taxon>
    </lineage>
</organism>
<accession>A0A1N7FSG8</accession>
<reference evidence="2 3" key="1">
    <citation type="submission" date="2017-01" db="EMBL/GenBank/DDBJ databases">
        <authorList>
            <person name="Mah S.A."/>
            <person name="Swanson W.J."/>
            <person name="Moy G.W."/>
            <person name="Vacquier V.D."/>
        </authorList>
    </citation>
    <scope>NUCLEOTIDE SEQUENCE [LARGE SCALE GENOMIC DNA]</scope>
    <source>
        <strain evidence="2 3">CPCC 203464</strain>
    </source>
</reference>
<evidence type="ECO:0000313" key="3">
    <source>
        <dbReference type="Proteomes" id="UP000186218"/>
    </source>
</evidence>
<dbReference type="AlphaFoldDB" id="A0A1N7FSG8"/>
<evidence type="ECO:0000256" key="1">
    <source>
        <dbReference type="SAM" id="MobiDB-lite"/>
    </source>
</evidence>
<dbReference type="EMBL" id="FTNT01000006">
    <property type="protein sequence ID" value="SIS03185.1"/>
    <property type="molecule type" value="Genomic_DNA"/>
</dbReference>
<gene>
    <name evidence="2" type="ORF">SAMN05445060_2240</name>
</gene>
<protein>
    <recommendedName>
        <fullName evidence="4">Secreted protein</fullName>
    </recommendedName>
</protein>
<evidence type="ECO:0008006" key="4">
    <source>
        <dbReference type="Google" id="ProtNLM"/>
    </source>
</evidence>
<name>A0A1N7FSG8_9NOCA</name>
<dbReference type="Proteomes" id="UP000186218">
    <property type="component" value="Unassembled WGS sequence"/>
</dbReference>